<dbReference type="EMBL" id="JBFOLK010000001">
    <property type="protein sequence ID" value="KAL2540396.1"/>
    <property type="molecule type" value="Genomic_DNA"/>
</dbReference>
<organism evidence="2 5">
    <name type="scientific">Abeliophyllum distichum</name>
    <dbReference type="NCBI Taxonomy" id="126358"/>
    <lineage>
        <taxon>Eukaryota</taxon>
        <taxon>Viridiplantae</taxon>
        <taxon>Streptophyta</taxon>
        <taxon>Embryophyta</taxon>
        <taxon>Tracheophyta</taxon>
        <taxon>Spermatophyta</taxon>
        <taxon>Magnoliopsida</taxon>
        <taxon>eudicotyledons</taxon>
        <taxon>Gunneridae</taxon>
        <taxon>Pentapetalae</taxon>
        <taxon>asterids</taxon>
        <taxon>lamiids</taxon>
        <taxon>Lamiales</taxon>
        <taxon>Oleaceae</taxon>
        <taxon>Forsythieae</taxon>
        <taxon>Abeliophyllum</taxon>
    </lineage>
</organism>
<keyword evidence="5" id="KW-1185">Reference proteome</keyword>
<evidence type="ECO:0000313" key="4">
    <source>
        <dbReference type="EMBL" id="KAL2540396.1"/>
    </source>
</evidence>
<comment type="caution">
    <text evidence="2">The sequence shown here is derived from an EMBL/GenBank/DDBJ whole genome shotgun (WGS) entry which is preliminary data.</text>
</comment>
<dbReference type="EMBL" id="JBFOLK010000633">
    <property type="protein sequence ID" value="KAL2453567.1"/>
    <property type="molecule type" value="Genomic_DNA"/>
</dbReference>
<dbReference type="AlphaFoldDB" id="A0ABD1NR75"/>
<name>A0ABD1NR75_9LAMI</name>
<sequence>MSGAASVSCGIGNRNCRGFGRSSILLVDIQIMRDDMSRASFAVVHGSLAKNLSSLFSRPSIIAWQSRGMPNRARYLDSSSASVCFIWLRFSSSAISLAIRLSLEAGNAHKDKYSRIFTGNQREKC</sequence>
<accession>A0ABD1NR75</accession>
<proteinExistence type="predicted"/>
<dbReference type="EMBL" id="JBFOLK010000476">
    <property type="protein sequence ID" value="KAL2454099.1"/>
    <property type="molecule type" value="Genomic_DNA"/>
</dbReference>
<protein>
    <submittedName>
        <fullName evidence="2">Uncharacterized protein</fullName>
    </submittedName>
</protein>
<dbReference type="EMBL" id="JBFOLK010000007">
    <property type="protein sequence ID" value="KAL2499388.1"/>
    <property type="molecule type" value="Genomic_DNA"/>
</dbReference>
<gene>
    <name evidence="4" type="ORF">Adt_01374</name>
    <name evidence="3" type="ORF">Adt_24938</name>
    <name evidence="2" type="ORF">Adt_48398</name>
    <name evidence="1" type="ORF">Adt_48930</name>
</gene>
<evidence type="ECO:0000313" key="5">
    <source>
        <dbReference type="Proteomes" id="UP001604336"/>
    </source>
</evidence>
<evidence type="ECO:0000313" key="3">
    <source>
        <dbReference type="EMBL" id="KAL2499388.1"/>
    </source>
</evidence>
<reference evidence="2" key="1">
    <citation type="submission" date="2024-07" db="EMBL/GenBank/DDBJ databases">
        <title>Two chromosome-level genome assemblies of Korean endemic species Abeliophyllum distichum and Forsythia ovata (Oleaceae).</title>
        <authorList>
            <person name="Mun J.H."/>
        </authorList>
    </citation>
    <scope>NUCLEOTIDE SEQUENCE</scope>
    <source>
        <strain evidence="2">KNKB198505000391</strain>
        <tissue evidence="2">Leaf</tissue>
    </source>
</reference>
<dbReference type="Proteomes" id="UP001604336">
    <property type="component" value="Unassembled WGS sequence"/>
</dbReference>
<reference evidence="5" key="2">
    <citation type="submission" date="2024-07" db="EMBL/GenBank/DDBJ databases">
        <title>Two chromosome-level genome assemblies of Korean endemic species Abeliophyllum distichum and Forsythia ovata (Oleaceae).</title>
        <authorList>
            <person name="Jang H."/>
        </authorList>
    </citation>
    <scope>NUCLEOTIDE SEQUENCE [LARGE SCALE GENOMIC DNA]</scope>
</reference>
<evidence type="ECO:0000313" key="2">
    <source>
        <dbReference type="EMBL" id="KAL2454099.1"/>
    </source>
</evidence>
<evidence type="ECO:0000313" key="1">
    <source>
        <dbReference type="EMBL" id="KAL2453567.1"/>
    </source>
</evidence>